<feature type="transmembrane region" description="Helical" evidence="2">
    <location>
        <begin position="12"/>
        <end position="33"/>
    </location>
</feature>
<comment type="caution">
    <text evidence="4">The sequence shown here is derived from an EMBL/GenBank/DDBJ whole genome shotgun (WGS) entry which is preliminary data.</text>
</comment>
<sequence length="415" mass="46991">MDKKIEKTRRFSARHLVTVLVIALLIYLAWLFLPQKTGSHTILASSLITSKAKIAKFEDYIPLRVSIEPLKTVFLDAIEGGRVEAIFVEEGAYVEQGQALLKLSNTALQLDLISREAQVSEQLNNLRNTKLAIERYRLTIKRELMDVDYQITLAAKKLARRKNMQDVLSEEALQRLQDEIDYLHARKALIIESQGQEEQLRQEQITQLQTSVKQLEQNLDIARANLENLLVKAPRSGQLTSFDIELGESRARGERLGQIDDITNFKASGFVSEFYLHRLALGQQAIAELNGHQYTLSLSKIYPKIINREFEVDLVFVGTSPDNIRRGQTLTPKLALSESSETLLIDNGAFMQQTGGKWIYVIEDGSNTAVRRAIKIGRQTPSQVEILAGLKVNERVIVSNYKNYPDADNLQIKDE</sequence>
<gene>
    <name evidence="4" type="ORF">ACFOHL_16035</name>
</gene>
<dbReference type="Gene3D" id="1.10.287.470">
    <property type="entry name" value="Helix hairpin bin"/>
    <property type="match status" value="1"/>
</dbReference>
<keyword evidence="2" id="KW-1133">Transmembrane helix</keyword>
<evidence type="ECO:0000259" key="3">
    <source>
        <dbReference type="Pfam" id="PF25967"/>
    </source>
</evidence>
<feature type="coiled-coil region" evidence="1">
    <location>
        <begin position="198"/>
        <end position="232"/>
    </location>
</feature>
<name>A0ABV7FXX9_9ALTE</name>
<dbReference type="InterPro" id="IPR058627">
    <property type="entry name" value="MdtA-like_C"/>
</dbReference>
<accession>A0ABV7FXX9</accession>
<feature type="domain" description="Multidrug resistance protein MdtA-like C-terminal permuted SH3" evidence="3">
    <location>
        <begin position="349"/>
        <end position="401"/>
    </location>
</feature>
<organism evidence="4 5">
    <name type="scientific">Agaribacter flavus</name>
    <dbReference type="NCBI Taxonomy" id="1902781"/>
    <lineage>
        <taxon>Bacteria</taxon>
        <taxon>Pseudomonadati</taxon>
        <taxon>Pseudomonadota</taxon>
        <taxon>Gammaproteobacteria</taxon>
        <taxon>Alteromonadales</taxon>
        <taxon>Alteromonadaceae</taxon>
        <taxon>Agaribacter</taxon>
    </lineage>
</organism>
<dbReference type="PANTHER" id="PTHR30469:SF33">
    <property type="entry name" value="SLR1207 PROTEIN"/>
    <property type="match status" value="1"/>
</dbReference>
<keyword evidence="1" id="KW-0175">Coiled coil</keyword>
<dbReference type="Gene3D" id="2.40.50.100">
    <property type="match status" value="1"/>
</dbReference>
<dbReference type="RefSeq" id="WP_376921248.1">
    <property type="nucleotide sequence ID" value="NZ_JBHRSW010000047.1"/>
</dbReference>
<keyword evidence="2" id="KW-0812">Transmembrane</keyword>
<reference evidence="5" key="1">
    <citation type="journal article" date="2019" name="Int. J. Syst. Evol. Microbiol.">
        <title>The Global Catalogue of Microorganisms (GCM) 10K type strain sequencing project: providing services to taxonomists for standard genome sequencing and annotation.</title>
        <authorList>
            <consortium name="The Broad Institute Genomics Platform"/>
            <consortium name="The Broad Institute Genome Sequencing Center for Infectious Disease"/>
            <person name="Wu L."/>
            <person name="Ma J."/>
        </authorList>
    </citation>
    <scope>NUCLEOTIDE SEQUENCE [LARGE SCALE GENOMIC DNA]</scope>
    <source>
        <strain evidence="5">KCTC 52473</strain>
    </source>
</reference>
<dbReference type="Gene3D" id="2.40.420.20">
    <property type="match status" value="1"/>
</dbReference>
<dbReference type="EMBL" id="JBHRSW010000047">
    <property type="protein sequence ID" value="MFC3123132.1"/>
    <property type="molecule type" value="Genomic_DNA"/>
</dbReference>
<dbReference type="PANTHER" id="PTHR30469">
    <property type="entry name" value="MULTIDRUG RESISTANCE PROTEIN MDTA"/>
    <property type="match status" value="1"/>
</dbReference>
<evidence type="ECO:0000256" key="2">
    <source>
        <dbReference type="SAM" id="Phobius"/>
    </source>
</evidence>
<proteinExistence type="predicted"/>
<evidence type="ECO:0000313" key="4">
    <source>
        <dbReference type="EMBL" id="MFC3123132.1"/>
    </source>
</evidence>
<keyword evidence="5" id="KW-1185">Reference proteome</keyword>
<keyword evidence="2" id="KW-0472">Membrane</keyword>
<dbReference type="SUPFAM" id="SSF111369">
    <property type="entry name" value="HlyD-like secretion proteins"/>
    <property type="match status" value="1"/>
</dbReference>
<protein>
    <submittedName>
        <fullName evidence="4">Efflux RND transporter periplasmic adaptor subunit</fullName>
    </submittedName>
</protein>
<dbReference type="Pfam" id="PF25967">
    <property type="entry name" value="RND-MFP_C"/>
    <property type="match status" value="1"/>
</dbReference>
<evidence type="ECO:0000256" key="1">
    <source>
        <dbReference type="SAM" id="Coils"/>
    </source>
</evidence>
<evidence type="ECO:0000313" key="5">
    <source>
        <dbReference type="Proteomes" id="UP001595478"/>
    </source>
</evidence>
<dbReference type="Proteomes" id="UP001595478">
    <property type="component" value="Unassembled WGS sequence"/>
</dbReference>